<proteinExistence type="inferred from homology"/>
<evidence type="ECO:0000256" key="2">
    <source>
        <dbReference type="ARBA" id="ARBA00001946"/>
    </source>
</evidence>
<feature type="domain" description="RNase H type-2" evidence="17">
    <location>
        <begin position="6"/>
        <end position="195"/>
    </location>
</feature>
<reference evidence="19" key="1">
    <citation type="submission" date="2017-09" db="EMBL/GenBank/DDBJ databases">
        <title>Genome sequence of Nannocystis excedens DSM 71.</title>
        <authorList>
            <person name="Blom J."/>
        </authorList>
    </citation>
    <scope>NUCLEOTIDE SEQUENCE [LARGE SCALE GENOMIC DNA]</scope>
    <source>
        <strain evidence="19">type strain: E19</strain>
    </source>
</reference>
<dbReference type="InterPro" id="IPR022898">
    <property type="entry name" value="RNase_HII"/>
</dbReference>
<evidence type="ECO:0000256" key="16">
    <source>
        <dbReference type="RuleBase" id="RU003515"/>
    </source>
</evidence>
<dbReference type="GO" id="GO:0003723">
    <property type="term" value="F:RNA binding"/>
    <property type="evidence" value="ECO:0007669"/>
    <property type="project" value="UniProtKB-UniRule"/>
</dbReference>
<evidence type="ECO:0000256" key="14">
    <source>
        <dbReference type="HAMAP-Rule" id="MF_00052"/>
    </source>
</evidence>
<comment type="function">
    <text evidence="3 14 16">Endonuclease that specifically degrades the RNA of RNA-DNA hybrids.</text>
</comment>
<sequence length="198" mass="20418">MHRHGGPVAGLDEAGRGPLAGPVVAAAVIFDGEPPKGLDDSKKLTAKARAALFEEIIAGHHVAVACACAVRIDEINILAASMEAMEKALAALAARPAAALVDGNRLPARLGIPAEAIVKGDSRSSVIAAASIVAKVTRDRMMEKAALAYPGYGFESHKGYGSSKVHQEALAELGPCALHRQSFAPVRAALERVSSRSG</sequence>
<dbReference type="GO" id="GO:0006298">
    <property type="term" value="P:mismatch repair"/>
    <property type="evidence" value="ECO:0007669"/>
    <property type="project" value="TreeGrafter"/>
</dbReference>
<feature type="binding site" evidence="14 15">
    <location>
        <position position="102"/>
    </location>
    <ligand>
        <name>a divalent metal cation</name>
        <dbReference type="ChEBI" id="CHEBI:60240"/>
    </ligand>
</feature>
<dbReference type="PANTHER" id="PTHR10954:SF18">
    <property type="entry name" value="RIBONUCLEASE HII"/>
    <property type="match status" value="1"/>
</dbReference>
<accession>A0A2C9D344</accession>
<dbReference type="GO" id="GO:0030145">
    <property type="term" value="F:manganese ion binding"/>
    <property type="evidence" value="ECO:0007669"/>
    <property type="project" value="UniProtKB-UniRule"/>
</dbReference>
<dbReference type="Proteomes" id="UP000223606">
    <property type="component" value="Chromosome 1"/>
</dbReference>
<dbReference type="CDD" id="cd07182">
    <property type="entry name" value="RNase_HII_bacteria_HII_like"/>
    <property type="match status" value="1"/>
</dbReference>
<dbReference type="GO" id="GO:0004523">
    <property type="term" value="F:RNA-DNA hybrid ribonuclease activity"/>
    <property type="evidence" value="ECO:0007669"/>
    <property type="project" value="UniProtKB-UniRule"/>
</dbReference>
<evidence type="ECO:0000256" key="3">
    <source>
        <dbReference type="ARBA" id="ARBA00004065"/>
    </source>
</evidence>
<dbReference type="AlphaFoldDB" id="A0A2C9D344"/>
<evidence type="ECO:0000313" key="19">
    <source>
        <dbReference type="Proteomes" id="UP000223606"/>
    </source>
</evidence>
<dbReference type="EMBL" id="LT960614">
    <property type="protein sequence ID" value="SON54684.1"/>
    <property type="molecule type" value="Genomic_DNA"/>
</dbReference>
<dbReference type="InterPro" id="IPR012337">
    <property type="entry name" value="RNaseH-like_sf"/>
</dbReference>
<feature type="binding site" evidence="14 15">
    <location>
        <position position="12"/>
    </location>
    <ligand>
        <name>a divalent metal cation</name>
        <dbReference type="ChEBI" id="CHEBI:60240"/>
    </ligand>
</feature>
<organism evidence="18 19">
    <name type="scientific">Hartmannibacter diazotrophicus</name>
    <dbReference type="NCBI Taxonomy" id="1482074"/>
    <lineage>
        <taxon>Bacteria</taxon>
        <taxon>Pseudomonadati</taxon>
        <taxon>Pseudomonadota</taxon>
        <taxon>Alphaproteobacteria</taxon>
        <taxon>Hyphomicrobiales</taxon>
        <taxon>Pleomorphomonadaceae</taxon>
        <taxon>Hartmannibacter</taxon>
    </lineage>
</organism>
<dbReference type="PROSITE" id="PS51975">
    <property type="entry name" value="RNASE_H_2"/>
    <property type="match status" value="1"/>
</dbReference>
<evidence type="ECO:0000256" key="5">
    <source>
        <dbReference type="ARBA" id="ARBA00007383"/>
    </source>
</evidence>
<dbReference type="InterPro" id="IPR024567">
    <property type="entry name" value="RNase_HII/HIII_dom"/>
</dbReference>
<evidence type="ECO:0000313" key="18">
    <source>
        <dbReference type="EMBL" id="SON54684.1"/>
    </source>
</evidence>
<evidence type="ECO:0000256" key="12">
    <source>
        <dbReference type="ARBA" id="ARBA00022801"/>
    </source>
</evidence>
<evidence type="ECO:0000256" key="15">
    <source>
        <dbReference type="PROSITE-ProRule" id="PRU01319"/>
    </source>
</evidence>
<dbReference type="HAMAP" id="MF_00052_B">
    <property type="entry name" value="RNase_HII_B"/>
    <property type="match status" value="1"/>
</dbReference>
<evidence type="ECO:0000256" key="11">
    <source>
        <dbReference type="ARBA" id="ARBA00022759"/>
    </source>
</evidence>
<evidence type="ECO:0000256" key="1">
    <source>
        <dbReference type="ARBA" id="ARBA00000077"/>
    </source>
</evidence>
<evidence type="ECO:0000256" key="13">
    <source>
        <dbReference type="ARBA" id="ARBA00023211"/>
    </source>
</evidence>
<keyword evidence="8 14" id="KW-0963">Cytoplasm</keyword>
<keyword evidence="10 14" id="KW-0479">Metal-binding</keyword>
<keyword evidence="9 14" id="KW-0540">Nuclease</keyword>
<dbReference type="GO" id="GO:0032299">
    <property type="term" value="C:ribonuclease H2 complex"/>
    <property type="evidence" value="ECO:0007669"/>
    <property type="project" value="TreeGrafter"/>
</dbReference>
<gene>
    <name evidence="14 18" type="primary">rnhB</name>
    <name evidence="18" type="ORF">HDIA_1143</name>
</gene>
<comment type="similarity">
    <text evidence="5 14 16">Belongs to the RNase HII family.</text>
</comment>
<dbReference type="Gene3D" id="3.30.420.10">
    <property type="entry name" value="Ribonuclease H-like superfamily/Ribonuclease H"/>
    <property type="match status" value="1"/>
</dbReference>
<dbReference type="SUPFAM" id="SSF53098">
    <property type="entry name" value="Ribonuclease H-like"/>
    <property type="match status" value="1"/>
</dbReference>
<dbReference type="PANTHER" id="PTHR10954">
    <property type="entry name" value="RIBONUCLEASE H2 SUBUNIT A"/>
    <property type="match status" value="1"/>
</dbReference>
<keyword evidence="11 14" id="KW-0255">Endonuclease</keyword>
<evidence type="ECO:0000256" key="6">
    <source>
        <dbReference type="ARBA" id="ARBA00012180"/>
    </source>
</evidence>
<dbReference type="GO" id="GO:0043137">
    <property type="term" value="P:DNA replication, removal of RNA primer"/>
    <property type="evidence" value="ECO:0007669"/>
    <property type="project" value="TreeGrafter"/>
</dbReference>
<evidence type="ECO:0000256" key="8">
    <source>
        <dbReference type="ARBA" id="ARBA00022490"/>
    </source>
</evidence>
<dbReference type="Pfam" id="PF01351">
    <property type="entry name" value="RNase_HII"/>
    <property type="match status" value="1"/>
</dbReference>
<evidence type="ECO:0000259" key="17">
    <source>
        <dbReference type="PROSITE" id="PS51975"/>
    </source>
</evidence>
<evidence type="ECO:0000256" key="7">
    <source>
        <dbReference type="ARBA" id="ARBA00019179"/>
    </source>
</evidence>
<dbReference type="InterPro" id="IPR001352">
    <property type="entry name" value="RNase_HII/HIII"/>
</dbReference>
<feature type="binding site" evidence="14 15">
    <location>
        <position position="13"/>
    </location>
    <ligand>
        <name>a divalent metal cation</name>
        <dbReference type="ChEBI" id="CHEBI:60240"/>
    </ligand>
</feature>
<keyword evidence="12 14" id="KW-0378">Hydrolase</keyword>
<dbReference type="InterPro" id="IPR036397">
    <property type="entry name" value="RNaseH_sf"/>
</dbReference>
<comment type="cofactor">
    <cofactor evidence="14 15">
        <name>Mn(2+)</name>
        <dbReference type="ChEBI" id="CHEBI:29035"/>
    </cofactor>
    <cofactor evidence="14 15">
        <name>Mg(2+)</name>
        <dbReference type="ChEBI" id="CHEBI:18420"/>
    </cofactor>
    <text evidence="14 15">Manganese or magnesium. Binds 1 divalent metal ion per monomer in the absence of substrate. May bind a second metal ion after substrate binding.</text>
</comment>
<comment type="cofactor">
    <cofactor evidence="2">
        <name>Mg(2+)</name>
        <dbReference type="ChEBI" id="CHEBI:18420"/>
    </cofactor>
</comment>
<comment type="subcellular location">
    <subcellularLocation>
        <location evidence="4 14">Cytoplasm</location>
    </subcellularLocation>
</comment>
<evidence type="ECO:0000256" key="10">
    <source>
        <dbReference type="ARBA" id="ARBA00022723"/>
    </source>
</evidence>
<dbReference type="KEGG" id="hdi:HDIA_1143"/>
<name>A0A2C9D344_9HYPH</name>
<dbReference type="GO" id="GO:0005737">
    <property type="term" value="C:cytoplasm"/>
    <property type="evidence" value="ECO:0007669"/>
    <property type="project" value="UniProtKB-SubCell"/>
</dbReference>
<protein>
    <recommendedName>
        <fullName evidence="7 14">Ribonuclease HII</fullName>
        <shortName evidence="14">RNase HII</shortName>
        <ecNumber evidence="6 14">3.1.26.4</ecNumber>
    </recommendedName>
</protein>
<keyword evidence="13 14" id="KW-0464">Manganese</keyword>
<comment type="catalytic activity">
    <reaction evidence="1 14 15 16">
        <text>Endonucleolytic cleavage to 5'-phosphomonoester.</text>
        <dbReference type="EC" id="3.1.26.4"/>
    </reaction>
</comment>
<keyword evidence="19" id="KW-1185">Reference proteome</keyword>
<dbReference type="EC" id="3.1.26.4" evidence="6 14"/>
<evidence type="ECO:0000256" key="4">
    <source>
        <dbReference type="ARBA" id="ARBA00004496"/>
    </source>
</evidence>
<evidence type="ECO:0000256" key="9">
    <source>
        <dbReference type="ARBA" id="ARBA00022722"/>
    </source>
</evidence>
<dbReference type="NCBIfam" id="NF000595">
    <property type="entry name" value="PRK00015.1-3"/>
    <property type="match status" value="1"/>
</dbReference>